<dbReference type="HOGENOM" id="CLU_083287_2_2_11"/>
<dbReference type="InterPro" id="IPR036388">
    <property type="entry name" value="WH-like_DNA-bd_sf"/>
</dbReference>
<dbReference type="SUPFAM" id="SSF46785">
    <property type="entry name" value="Winged helix' DNA-binding domain"/>
    <property type="match status" value="1"/>
</dbReference>
<dbReference type="GO" id="GO:0003677">
    <property type="term" value="F:DNA binding"/>
    <property type="evidence" value="ECO:0007669"/>
    <property type="project" value="UniProtKB-KW"/>
</dbReference>
<name>S4XHD7_9CORY</name>
<dbReference type="PANTHER" id="PTHR33164:SF99">
    <property type="entry name" value="MARR FAMILY REGULATORY PROTEIN"/>
    <property type="match status" value="1"/>
</dbReference>
<dbReference type="eggNOG" id="COG1846">
    <property type="taxonomic scope" value="Bacteria"/>
</dbReference>
<dbReference type="Proteomes" id="UP000014809">
    <property type="component" value="Chromosome"/>
</dbReference>
<dbReference type="PROSITE" id="PS50995">
    <property type="entry name" value="HTH_MARR_2"/>
    <property type="match status" value="1"/>
</dbReference>
<gene>
    <name evidence="2" type="ORF">A606_11750</name>
</gene>
<dbReference type="Gene3D" id="1.10.10.10">
    <property type="entry name" value="Winged helix-like DNA-binding domain superfamily/Winged helix DNA-binding domain"/>
    <property type="match status" value="1"/>
</dbReference>
<organism evidence="2 3">
    <name type="scientific">Corynebacterium terpenotabidum Y-11</name>
    <dbReference type="NCBI Taxonomy" id="1200352"/>
    <lineage>
        <taxon>Bacteria</taxon>
        <taxon>Bacillati</taxon>
        <taxon>Actinomycetota</taxon>
        <taxon>Actinomycetes</taxon>
        <taxon>Mycobacteriales</taxon>
        <taxon>Corynebacteriaceae</taxon>
        <taxon>Corynebacterium</taxon>
    </lineage>
</organism>
<dbReference type="InterPro" id="IPR039422">
    <property type="entry name" value="MarR/SlyA-like"/>
</dbReference>
<sequence length="159" mass="18239">MDDTDIRWLTDEEQQLWRRWLLVGSRINAALAREMQQENNISMTDYEVLVNLSEAPDHRMRIAALAERLQWDRSRLSHQISRMRSRGLLTRESCASDGRGAFIVITDEGLAATRAAAPGHVRTVRELFIDRLTPDQARDFSETLRRLADQFEDATCPGA</sequence>
<dbReference type="KEGG" id="cter:A606_11750"/>
<protein>
    <submittedName>
        <fullName evidence="2">MarR DNA-binding transcription regulator</fullName>
    </submittedName>
</protein>
<reference evidence="2 3" key="1">
    <citation type="submission" date="2012-06" db="EMBL/GenBank/DDBJ databases">
        <title>Complete genome sequence of Corynebacterium terpenotabidum Y-11 (=DSM 44721).</title>
        <authorList>
            <person name="Ruckert C."/>
            <person name="Albersmeier A."/>
            <person name="Al-Dilaimi A."/>
            <person name="Szczepanowski R."/>
            <person name="Kalinowski J."/>
        </authorList>
    </citation>
    <scope>NUCLEOTIDE SEQUENCE [LARGE SCALE GENOMIC DNA]</scope>
    <source>
        <strain evidence="2 3">Y-11</strain>
    </source>
</reference>
<dbReference type="OrthoDB" id="8635520at2"/>
<dbReference type="PATRIC" id="fig|1200352.3.peg.2410"/>
<feature type="domain" description="HTH marR-type" evidence="1">
    <location>
        <begin position="13"/>
        <end position="149"/>
    </location>
</feature>
<dbReference type="STRING" id="1200352.A606_11750"/>
<dbReference type="Pfam" id="PF12802">
    <property type="entry name" value="MarR_2"/>
    <property type="match status" value="1"/>
</dbReference>
<dbReference type="PANTHER" id="PTHR33164">
    <property type="entry name" value="TRANSCRIPTIONAL REGULATOR, MARR FAMILY"/>
    <property type="match status" value="1"/>
</dbReference>
<evidence type="ECO:0000259" key="1">
    <source>
        <dbReference type="PROSITE" id="PS50995"/>
    </source>
</evidence>
<dbReference type="InterPro" id="IPR000835">
    <property type="entry name" value="HTH_MarR-typ"/>
</dbReference>
<keyword evidence="2" id="KW-0238">DNA-binding</keyword>
<proteinExistence type="predicted"/>
<evidence type="ECO:0000313" key="3">
    <source>
        <dbReference type="Proteomes" id="UP000014809"/>
    </source>
</evidence>
<dbReference type="EMBL" id="CP003696">
    <property type="protein sequence ID" value="AGP31989.1"/>
    <property type="molecule type" value="Genomic_DNA"/>
</dbReference>
<evidence type="ECO:0000313" key="2">
    <source>
        <dbReference type="EMBL" id="AGP31989.1"/>
    </source>
</evidence>
<dbReference type="GO" id="GO:0003700">
    <property type="term" value="F:DNA-binding transcription factor activity"/>
    <property type="evidence" value="ECO:0007669"/>
    <property type="project" value="InterPro"/>
</dbReference>
<keyword evidence="3" id="KW-1185">Reference proteome</keyword>
<dbReference type="GO" id="GO:0006950">
    <property type="term" value="P:response to stress"/>
    <property type="evidence" value="ECO:0007669"/>
    <property type="project" value="TreeGrafter"/>
</dbReference>
<dbReference type="RefSeq" id="WP_020442337.1">
    <property type="nucleotide sequence ID" value="NC_021663.1"/>
</dbReference>
<dbReference type="AlphaFoldDB" id="S4XHD7"/>
<accession>S4XHD7</accession>
<dbReference type="SMART" id="SM00347">
    <property type="entry name" value="HTH_MARR"/>
    <property type="match status" value="1"/>
</dbReference>
<dbReference type="InterPro" id="IPR036390">
    <property type="entry name" value="WH_DNA-bd_sf"/>
</dbReference>